<accession>A0A842HEQ6</accession>
<organism evidence="1 2">
    <name type="scientific">Ruficoccus amylovorans</name>
    <dbReference type="NCBI Taxonomy" id="1804625"/>
    <lineage>
        <taxon>Bacteria</taxon>
        <taxon>Pseudomonadati</taxon>
        <taxon>Verrucomicrobiota</taxon>
        <taxon>Opitutia</taxon>
        <taxon>Puniceicoccales</taxon>
        <taxon>Cerasicoccaceae</taxon>
        <taxon>Ruficoccus</taxon>
    </lineage>
</organism>
<gene>
    <name evidence="1" type="ORF">H5P28_11650</name>
</gene>
<name>A0A842HEQ6_9BACT</name>
<protein>
    <submittedName>
        <fullName evidence="1">DUF2800 domain-containing protein</fullName>
    </submittedName>
</protein>
<comment type="caution">
    <text evidence="1">The sequence shown here is derived from an EMBL/GenBank/DDBJ whole genome shotgun (WGS) entry which is preliminary data.</text>
</comment>
<proteinExistence type="predicted"/>
<evidence type="ECO:0000313" key="2">
    <source>
        <dbReference type="Proteomes" id="UP000546464"/>
    </source>
</evidence>
<dbReference type="RefSeq" id="WP_185675878.1">
    <property type="nucleotide sequence ID" value="NZ_JACHVB010000035.1"/>
</dbReference>
<dbReference type="InterPro" id="IPR021229">
    <property type="entry name" value="DUF2800"/>
</dbReference>
<dbReference type="AlphaFoldDB" id="A0A842HEQ6"/>
<dbReference type="Proteomes" id="UP000546464">
    <property type="component" value="Unassembled WGS sequence"/>
</dbReference>
<sequence>MTPLPETLEEIRAALAARDEERKGLPSFSAAPRWLYCDGSHLHEAASGPNLSSLPAEEGEMLHAVMEHEELDPEKFDEYQIWSVTEAERIQVELVEKFIGTPEQTFAEQRLWLYDSGTSTEYDEARKPRASGRFDKLFVKGKTGLLIDYKFGHRIVEHAVVNEQMLCNALVVMEQYGLEKVIVAIIQPRAERHLRKTVAKFTAAYLRVKRPWIIHQARVSMLPGMPRRASAKACEWCRSLKNGTCPEGVTFGLVSRLIDRELPGEDAAQLIEQSTLAAKSSEAITRHALEQLVEAPHSIPRYTTSERVPSMTDVEALLRSKYTDKKASEVKAMLPDLLEGLCRESEVQFTKKTLKDVETFMQRLRDWHGIDEHEAAMLTHKISPAK</sequence>
<evidence type="ECO:0000313" key="1">
    <source>
        <dbReference type="EMBL" id="MBC2594912.1"/>
    </source>
</evidence>
<reference evidence="1 2" key="1">
    <citation type="submission" date="2020-07" db="EMBL/GenBank/DDBJ databases">
        <authorList>
            <person name="Feng X."/>
        </authorList>
    </citation>
    <scope>NUCLEOTIDE SEQUENCE [LARGE SCALE GENOMIC DNA]</scope>
    <source>
        <strain evidence="1 2">JCM31066</strain>
    </source>
</reference>
<dbReference type="EMBL" id="JACHVB010000035">
    <property type="protein sequence ID" value="MBC2594912.1"/>
    <property type="molecule type" value="Genomic_DNA"/>
</dbReference>
<keyword evidence="2" id="KW-1185">Reference proteome</keyword>
<dbReference type="Pfam" id="PF10926">
    <property type="entry name" value="DUF2800"/>
    <property type="match status" value="1"/>
</dbReference>